<dbReference type="Proteomes" id="UP000030641">
    <property type="component" value="Unassembled WGS sequence"/>
</dbReference>
<feature type="transmembrane region" description="Helical" evidence="10">
    <location>
        <begin position="711"/>
        <end position="736"/>
    </location>
</feature>
<keyword evidence="5" id="KW-0571">Peptide transport</keyword>
<feature type="region of interest" description="Disordered" evidence="9">
    <location>
        <begin position="1"/>
        <end position="50"/>
    </location>
</feature>
<evidence type="ECO:0000256" key="5">
    <source>
        <dbReference type="ARBA" id="ARBA00022856"/>
    </source>
</evidence>
<evidence type="ECO:0000256" key="10">
    <source>
        <dbReference type="SAM" id="Phobius"/>
    </source>
</evidence>
<feature type="transmembrane region" description="Helical" evidence="10">
    <location>
        <begin position="756"/>
        <end position="776"/>
    </location>
</feature>
<dbReference type="RefSeq" id="XP_013339412.1">
    <property type="nucleotide sequence ID" value="XM_013483958.1"/>
</dbReference>
<feature type="transmembrane region" description="Helical" evidence="10">
    <location>
        <begin position="118"/>
        <end position="140"/>
    </location>
</feature>
<feature type="transmembrane region" description="Helical" evidence="10">
    <location>
        <begin position="566"/>
        <end position="589"/>
    </location>
</feature>
<gene>
    <name evidence="11" type="ORF">AUEXF2481DRAFT_70706</name>
</gene>
<evidence type="ECO:0008006" key="13">
    <source>
        <dbReference type="Google" id="ProtNLM"/>
    </source>
</evidence>
<organism evidence="11 12">
    <name type="scientific">Aureobasidium subglaciale (strain EXF-2481)</name>
    <name type="common">Aureobasidium pullulans var. subglaciale</name>
    <dbReference type="NCBI Taxonomy" id="1043005"/>
    <lineage>
        <taxon>Eukaryota</taxon>
        <taxon>Fungi</taxon>
        <taxon>Dikarya</taxon>
        <taxon>Ascomycota</taxon>
        <taxon>Pezizomycotina</taxon>
        <taxon>Dothideomycetes</taxon>
        <taxon>Dothideomycetidae</taxon>
        <taxon>Dothideales</taxon>
        <taxon>Saccotheciaceae</taxon>
        <taxon>Aureobasidium</taxon>
    </lineage>
</organism>
<feature type="transmembrane region" description="Helical" evidence="10">
    <location>
        <begin position="520"/>
        <end position="546"/>
    </location>
</feature>
<evidence type="ECO:0000256" key="1">
    <source>
        <dbReference type="ARBA" id="ARBA00004141"/>
    </source>
</evidence>
<dbReference type="GeneID" id="25370957"/>
<proteinExistence type="inferred from homology"/>
<dbReference type="GO" id="GO:0015031">
    <property type="term" value="P:protein transport"/>
    <property type="evidence" value="ECO:0007669"/>
    <property type="project" value="UniProtKB-KW"/>
</dbReference>
<keyword evidence="12" id="KW-1185">Reference proteome</keyword>
<feature type="transmembrane region" description="Helical" evidence="10">
    <location>
        <begin position="252"/>
        <end position="270"/>
    </location>
</feature>
<dbReference type="InterPro" id="IPR004648">
    <property type="entry name" value="Oligpept_transpt"/>
</dbReference>
<dbReference type="EMBL" id="KL584784">
    <property type="protein sequence ID" value="KEQ90917.1"/>
    <property type="molecule type" value="Genomic_DNA"/>
</dbReference>
<keyword evidence="4 10" id="KW-0812">Transmembrane</keyword>
<reference evidence="11 12" key="1">
    <citation type="journal article" date="2014" name="BMC Genomics">
        <title>Genome sequencing of four Aureobasidium pullulans varieties: biotechnological potential, stress tolerance, and description of new species.</title>
        <authorList>
            <person name="Gostin Ar C."/>
            <person name="Ohm R.A."/>
            <person name="Kogej T."/>
            <person name="Sonjak S."/>
            <person name="Turk M."/>
            <person name="Zajc J."/>
            <person name="Zalar P."/>
            <person name="Grube M."/>
            <person name="Sun H."/>
            <person name="Han J."/>
            <person name="Sharma A."/>
            <person name="Chiniquy J."/>
            <person name="Ngan C.Y."/>
            <person name="Lipzen A."/>
            <person name="Barry K."/>
            <person name="Grigoriev I.V."/>
            <person name="Gunde-Cimerman N."/>
        </authorList>
    </citation>
    <scope>NUCLEOTIDE SEQUENCE [LARGE SCALE GENOMIC DNA]</scope>
    <source>
        <strain evidence="11 12">EXF-2481</strain>
    </source>
</reference>
<evidence type="ECO:0000256" key="2">
    <source>
        <dbReference type="ARBA" id="ARBA00008807"/>
    </source>
</evidence>
<dbReference type="AlphaFoldDB" id="A0A074Y9P7"/>
<dbReference type="InterPro" id="IPR004813">
    <property type="entry name" value="OPT"/>
</dbReference>
<dbReference type="Pfam" id="PF03169">
    <property type="entry name" value="OPT"/>
    <property type="match status" value="1"/>
</dbReference>
<keyword evidence="6" id="KW-0653">Protein transport</keyword>
<dbReference type="GO" id="GO:0016020">
    <property type="term" value="C:membrane"/>
    <property type="evidence" value="ECO:0007669"/>
    <property type="project" value="UniProtKB-SubCell"/>
</dbReference>
<feature type="transmembrane region" description="Helical" evidence="10">
    <location>
        <begin position="492"/>
        <end position="513"/>
    </location>
</feature>
<feature type="compositionally biased region" description="Basic and acidic residues" evidence="9">
    <location>
        <begin position="24"/>
        <end position="38"/>
    </location>
</feature>
<keyword evidence="8 10" id="KW-0472">Membrane</keyword>
<evidence type="ECO:0000256" key="4">
    <source>
        <dbReference type="ARBA" id="ARBA00022692"/>
    </source>
</evidence>
<protein>
    <recommendedName>
        <fullName evidence="13">OPT superfamily oligopeptide transporter</fullName>
    </recommendedName>
</protein>
<evidence type="ECO:0000256" key="9">
    <source>
        <dbReference type="SAM" id="MobiDB-lite"/>
    </source>
</evidence>
<dbReference type="HOGENOM" id="CLU_004965_3_0_1"/>
<evidence type="ECO:0000256" key="3">
    <source>
        <dbReference type="ARBA" id="ARBA00022448"/>
    </source>
</evidence>
<name>A0A074Y9P7_AURSE</name>
<comment type="similarity">
    <text evidence="2">Belongs to the oligopeptide OPT transporter family.</text>
</comment>
<dbReference type="OMA" id="MAYAIPR"/>
<accession>A0A074Y9P7</accession>
<dbReference type="OrthoDB" id="9986677at2759"/>
<evidence type="ECO:0000313" key="11">
    <source>
        <dbReference type="EMBL" id="KEQ90917.1"/>
    </source>
</evidence>
<dbReference type="GO" id="GO:0035673">
    <property type="term" value="F:oligopeptide transmembrane transporter activity"/>
    <property type="evidence" value="ECO:0007669"/>
    <property type="project" value="InterPro"/>
</dbReference>
<feature type="transmembrane region" description="Helical" evidence="10">
    <location>
        <begin position="677"/>
        <end position="699"/>
    </location>
</feature>
<evidence type="ECO:0000313" key="12">
    <source>
        <dbReference type="Proteomes" id="UP000030641"/>
    </source>
</evidence>
<evidence type="ECO:0000256" key="6">
    <source>
        <dbReference type="ARBA" id="ARBA00022927"/>
    </source>
</evidence>
<feature type="transmembrane region" description="Helical" evidence="10">
    <location>
        <begin position="406"/>
        <end position="427"/>
    </location>
</feature>
<evidence type="ECO:0000256" key="8">
    <source>
        <dbReference type="ARBA" id="ARBA00023136"/>
    </source>
</evidence>
<comment type="subcellular location">
    <subcellularLocation>
        <location evidence="1">Membrane</location>
        <topology evidence="1">Multi-pass membrane protein</topology>
    </subcellularLocation>
</comment>
<feature type="transmembrane region" description="Helical" evidence="10">
    <location>
        <begin position="610"/>
        <end position="634"/>
    </location>
</feature>
<feature type="transmembrane region" description="Helical" evidence="10">
    <location>
        <begin position="194"/>
        <end position="214"/>
    </location>
</feature>
<feature type="transmembrane region" description="Helical" evidence="10">
    <location>
        <begin position="93"/>
        <end position="112"/>
    </location>
</feature>
<feature type="transmembrane region" description="Helical" evidence="10">
    <location>
        <begin position="329"/>
        <end position="349"/>
    </location>
</feature>
<sequence length="810" mass="90980">MTSEIESGVRENSRITPPNGIGVHAEDTKARSSSESIRELPSYQSSDSLSLEERTTRDYVAEEHKIVETAEDIVHQVLSVEDDHTLNPWTFRMLSLGLGLSIFASVLQEIFYFKPQTIFVSSVFLCVIAYVLGETMAKILPSKGVIGSYLNPHPFNMKEHAAITLMASAAGQAALSTEVLAAQELWYGGYPSKTLGVFITLSSQLIGYGIAGLLREVLVYPTRMLWPSNLPVSTLLESLHKDKIGARQKMKFFYIMFIAIFVWELFPEYLFPVLEGVSIFCLANQKNIVFTNLFGGASGNEGLGFLSLCFDWQYIASLGSPLWLPLETLANAFVGYIGCIALFIGLYYGNLWRAQDFPFLAQVLFTGESNGTFYDVYNQSLILNSKMEIDPALLDAQGLPHFSATYIGFLITSNMGFTATFIHMLLWNFDDIKAGWTWAKLSNLRKMFELRTYKFWQNQESPEDRLARKEADPSLDPHYKLMLRNLYPETPLWWWGAVVVISWAVGLGCLYGMDSTLPWWGFLLSTALTFIFVLFFGAQMGITGFGFNLQPMCQMLAGYMFKGRPLANMVTLPPSMLITSLCFSYNALMQAQVLASDLKLAQFMHLAPKTTFFCQICGCLVGALFNYVMMISIVDNQAPILKSIQGSNIWSGQSVQHLAIAWSMPAELFSIGGKYEWVTISLLVGVIVPIPFWLAYRYTKRPFFKYMNLSIILWYMGLLCVGINASITMSFIIGFFSQWYLRRRYPELFVKYNYTASAALDGGTQVLVFILTFAVFGGNGKSRPFPTWAGNPDTTKHNLDYCMVNPATSS</sequence>
<dbReference type="InParanoid" id="A0A074Y9P7"/>
<keyword evidence="3" id="KW-0813">Transport</keyword>
<dbReference type="PANTHER" id="PTHR22601">
    <property type="entry name" value="ISP4 LIKE PROTEIN"/>
    <property type="match status" value="1"/>
</dbReference>
<keyword evidence="7 10" id="KW-1133">Transmembrane helix</keyword>
<dbReference type="NCBIfam" id="TIGR00728">
    <property type="entry name" value="OPT_sfam"/>
    <property type="match status" value="1"/>
</dbReference>
<evidence type="ECO:0000256" key="7">
    <source>
        <dbReference type="ARBA" id="ARBA00022989"/>
    </source>
</evidence>